<dbReference type="KEGG" id="cfk:CFRA_08920"/>
<dbReference type="PANTHER" id="PTHR30047:SF7">
    <property type="entry name" value="HIGH-AFFINITY CHOLINE TRANSPORT PROTEIN"/>
    <property type="match status" value="1"/>
</dbReference>
<feature type="transmembrane region" description="Helical" evidence="9">
    <location>
        <begin position="367"/>
        <end position="390"/>
    </location>
</feature>
<keyword evidence="7 9" id="KW-0472">Membrane</keyword>
<dbReference type="EMBL" id="CP009247">
    <property type="protein sequence ID" value="APT89351.1"/>
    <property type="molecule type" value="Genomic_DNA"/>
</dbReference>
<feature type="transmembrane region" description="Helical" evidence="9">
    <location>
        <begin position="28"/>
        <end position="46"/>
    </location>
</feature>
<dbReference type="GO" id="GO:0005886">
    <property type="term" value="C:plasma membrane"/>
    <property type="evidence" value="ECO:0007669"/>
    <property type="project" value="UniProtKB-SubCell"/>
</dbReference>
<keyword evidence="5 9" id="KW-0812">Transmembrane</keyword>
<feature type="transmembrane region" description="Helical" evidence="9">
    <location>
        <begin position="158"/>
        <end position="177"/>
    </location>
</feature>
<protein>
    <submittedName>
        <fullName evidence="10">Choline transporter</fullName>
    </submittedName>
</protein>
<feature type="transmembrane region" description="Helical" evidence="9">
    <location>
        <begin position="207"/>
        <end position="229"/>
    </location>
</feature>
<keyword evidence="4" id="KW-1003">Cell membrane</keyword>
<dbReference type="AlphaFoldDB" id="A0A1L7CU52"/>
<feature type="transmembrane region" description="Helical" evidence="9">
    <location>
        <begin position="106"/>
        <end position="125"/>
    </location>
</feature>
<dbReference type="InterPro" id="IPR000060">
    <property type="entry name" value="BCCT_transptr"/>
</dbReference>
<organism evidence="10 11">
    <name type="scientific">Corynebacterium frankenforstense DSM 45800</name>
    <dbReference type="NCBI Taxonomy" id="1437875"/>
    <lineage>
        <taxon>Bacteria</taxon>
        <taxon>Bacillati</taxon>
        <taxon>Actinomycetota</taxon>
        <taxon>Actinomycetes</taxon>
        <taxon>Mycobacteriales</taxon>
        <taxon>Corynebacteriaceae</taxon>
        <taxon>Corynebacterium</taxon>
    </lineage>
</organism>
<evidence type="ECO:0000256" key="3">
    <source>
        <dbReference type="ARBA" id="ARBA00022448"/>
    </source>
</evidence>
<keyword evidence="11" id="KW-1185">Reference proteome</keyword>
<keyword evidence="3" id="KW-0813">Transport</keyword>
<feature type="transmembrane region" description="Helical" evidence="9">
    <location>
        <begin position="491"/>
        <end position="511"/>
    </location>
</feature>
<evidence type="ECO:0000313" key="11">
    <source>
        <dbReference type="Proteomes" id="UP000185434"/>
    </source>
</evidence>
<evidence type="ECO:0000256" key="2">
    <source>
        <dbReference type="ARBA" id="ARBA00005658"/>
    </source>
</evidence>
<feature type="transmembrane region" description="Helical" evidence="9">
    <location>
        <begin position="337"/>
        <end position="355"/>
    </location>
</feature>
<feature type="transmembrane region" description="Helical" evidence="9">
    <location>
        <begin position="280"/>
        <end position="303"/>
    </location>
</feature>
<evidence type="ECO:0000256" key="9">
    <source>
        <dbReference type="SAM" id="Phobius"/>
    </source>
</evidence>
<accession>A0A1L7CU52</accession>
<evidence type="ECO:0000256" key="6">
    <source>
        <dbReference type="ARBA" id="ARBA00022989"/>
    </source>
</evidence>
<evidence type="ECO:0000313" key="10">
    <source>
        <dbReference type="EMBL" id="APT89351.1"/>
    </source>
</evidence>
<evidence type="ECO:0000256" key="7">
    <source>
        <dbReference type="ARBA" id="ARBA00023136"/>
    </source>
</evidence>
<evidence type="ECO:0000256" key="8">
    <source>
        <dbReference type="SAM" id="MobiDB-lite"/>
    </source>
</evidence>
<name>A0A1L7CU52_9CORY</name>
<sequence>MYPHDIHPGLVPGISVDEQRNSFGVDRFVFSVTAALIVAFIAWGIINPDSVAATADTAFSWAMVNASWLLNAVMMVGIGATIYLACSRFGRIRLGTDDEEPEFSRFSWVAMMFGAGIGVGIFFFGPSEPLSYYLTPPPHTVDPETPEALHQAMAQSHFHWAVAAWALYALVGGALAYSSYRRGRPALLSSAFRSLLGPRANGVLGRVIDMLAIFATVFGTAATLGLSAIQIGQGVEIVSGAGPLGNNALIAIIAVLTCGFIVSAVSGVSRGIRYLSNTNITLTLALVAFVFLAGPTLFLLNLIPSGILTYFQELPAMLGKSLSWGEETIDFQSGWTSFYWAWWIAWTPFVGMFIARISRGRTLREFAVVTLAVPSLILALAFTVFGGAAITLSREGVAGFDGSATPEQVLFALFDTLPLAQLTPFVLIFVLAVFFITSADSASVVMGTLSSQGDTAPKKLVVVFWGLAMMGIAVVMLLTGGEDALSGLQSLTILIALPFSVVLLALVVAFIKDLSTDPAALRRSYGDAAVKNAVYRGLAEYGDDFELAVRRSEKGMGAGAAFDSTSEDYTQWYRRTDEEGRDVGFDYTSGEWGDGSPDATHPSAYPEGDERRE</sequence>
<proteinExistence type="inferred from homology"/>
<gene>
    <name evidence="10" type="ORF">CFRA_08920</name>
</gene>
<feature type="transmembrane region" description="Helical" evidence="9">
    <location>
        <begin position="66"/>
        <end position="86"/>
    </location>
</feature>
<feature type="region of interest" description="Disordered" evidence="8">
    <location>
        <begin position="580"/>
        <end position="613"/>
    </location>
</feature>
<dbReference type="GO" id="GO:0022857">
    <property type="term" value="F:transmembrane transporter activity"/>
    <property type="evidence" value="ECO:0007669"/>
    <property type="project" value="InterPro"/>
</dbReference>
<reference evidence="10 11" key="1">
    <citation type="submission" date="2014-08" db="EMBL/GenBank/DDBJ databases">
        <title>Complete genome sequence of Corynebacterium frankenforstense ST18(T) (=DSM 45800(T)), isolated from raw cow milk.</title>
        <authorList>
            <person name="Ruckert C."/>
            <person name="Albersmeier A."/>
            <person name="Winkler A."/>
            <person name="Lipski A."/>
            <person name="Kalinowski J."/>
        </authorList>
    </citation>
    <scope>NUCLEOTIDE SEQUENCE [LARGE SCALE GENOMIC DNA]</scope>
    <source>
        <strain evidence="10 11">ST18</strain>
    </source>
</reference>
<feature type="transmembrane region" description="Helical" evidence="9">
    <location>
        <begin position="249"/>
        <end position="268"/>
    </location>
</feature>
<feature type="transmembrane region" description="Helical" evidence="9">
    <location>
        <begin position="460"/>
        <end position="479"/>
    </location>
</feature>
<feature type="transmembrane region" description="Helical" evidence="9">
    <location>
        <begin position="419"/>
        <end position="439"/>
    </location>
</feature>
<comment type="similarity">
    <text evidence="2">Belongs to the BCCT transporter (TC 2.A.15) family.</text>
</comment>
<keyword evidence="6 9" id="KW-1133">Transmembrane helix</keyword>
<dbReference type="Pfam" id="PF02028">
    <property type="entry name" value="BCCT"/>
    <property type="match status" value="1"/>
</dbReference>
<dbReference type="Proteomes" id="UP000185434">
    <property type="component" value="Chromosome"/>
</dbReference>
<dbReference type="PANTHER" id="PTHR30047">
    <property type="entry name" value="HIGH-AFFINITY CHOLINE TRANSPORT PROTEIN-RELATED"/>
    <property type="match status" value="1"/>
</dbReference>
<evidence type="ECO:0000256" key="4">
    <source>
        <dbReference type="ARBA" id="ARBA00022475"/>
    </source>
</evidence>
<dbReference type="NCBIfam" id="TIGR00842">
    <property type="entry name" value="bcct"/>
    <property type="match status" value="1"/>
</dbReference>
<evidence type="ECO:0000256" key="1">
    <source>
        <dbReference type="ARBA" id="ARBA00004651"/>
    </source>
</evidence>
<evidence type="ECO:0000256" key="5">
    <source>
        <dbReference type="ARBA" id="ARBA00022692"/>
    </source>
</evidence>
<comment type="subcellular location">
    <subcellularLocation>
        <location evidence="1">Cell membrane</location>
        <topology evidence="1">Multi-pass membrane protein</topology>
    </subcellularLocation>
</comment>